<evidence type="ECO:0000313" key="1">
    <source>
        <dbReference type="EMBL" id="MBB5210958.1"/>
    </source>
</evidence>
<dbReference type="EMBL" id="CP047491">
    <property type="protein sequence ID" value="QHQ38229.1"/>
    <property type="molecule type" value="Genomic_DNA"/>
</dbReference>
<dbReference type="OrthoDB" id="5294130at2"/>
<protein>
    <submittedName>
        <fullName evidence="2">Nucleotidyltransferase</fullName>
    </submittedName>
</protein>
<dbReference type="InterPro" id="IPR043519">
    <property type="entry name" value="NT_sf"/>
</dbReference>
<dbReference type="AlphaFoldDB" id="A0A6P1TAD9"/>
<dbReference type="SUPFAM" id="SSF81301">
    <property type="entry name" value="Nucleotidyltransferase"/>
    <property type="match status" value="1"/>
</dbReference>
<proteinExistence type="predicted"/>
<evidence type="ECO:0000313" key="2">
    <source>
        <dbReference type="EMBL" id="QHQ38229.1"/>
    </source>
</evidence>
<evidence type="ECO:0000313" key="3">
    <source>
        <dbReference type="Proteomes" id="UP000464675"/>
    </source>
</evidence>
<reference evidence="2 3" key="1">
    <citation type="submission" date="2020-01" db="EMBL/GenBank/DDBJ databases">
        <title>The possibility of degradation of plastic by Microbulbifer hydrolyticus IRE-31.</title>
        <authorList>
            <person name="Liu L."/>
        </authorList>
    </citation>
    <scope>NUCLEOTIDE SEQUENCE [LARGE SCALE GENOMIC DNA]</scope>
    <source>
        <strain evidence="2 3">IRE-31</strain>
    </source>
</reference>
<name>A0A6P1TAD9_9GAMM</name>
<dbReference type="EMBL" id="JACHHR010000002">
    <property type="protein sequence ID" value="MBB5210958.1"/>
    <property type="molecule type" value="Genomic_DNA"/>
</dbReference>
<accession>A0A6P1TAD9</accession>
<sequence>MNKEQRFRHLITQEAARLMVNEGVGQYFDAKRIAARRIIGKQYKYNPKYLPSNGEISDAVHALGQLQDPHSHNERLFRMRMCALEVMKHLEAFSPRLIGSVSTGNIREGSDIDLHVFTDEIEALEHHLQCLGWTYQRDTVCIRAGSKLIEYEHIHLDFEFPVELSVYPEREIRITGRSSTDGKPIRRLNSAKVRQLVREEHWQAYLKAGGVNE</sequence>
<keyword evidence="3" id="KW-1185">Reference proteome</keyword>
<dbReference type="Proteomes" id="UP000563601">
    <property type="component" value="Unassembled WGS sequence"/>
</dbReference>
<gene>
    <name evidence="2" type="ORF">GTQ55_03955</name>
    <name evidence="1" type="ORF">HNQ53_001176</name>
</gene>
<evidence type="ECO:0000313" key="4">
    <source>
        <dbReference type="Proteomes" id="UP000563601"/>
    </source>
</evidence>
<dbReference type="RefSeq" id="WP_161857565.1">
    <property type="nucleotide sequence ID" value="NZ_CP047491.1"/>
</dbReference>
<organism evidence="1 4">
    <name type="scientific">Microbulbifer hydrolyticus</name>
    <dbReference type="NCBI Taxonomy" id="48074"/>
    <lineage>
        <taxon>Bacteria</taxon>
        <taxon>Pseudomonadati</taxon>
        <taxon>Pseudomonadota</taxon>
        <taxon>Gammaproteobacteria</taxon>
        <taxon>Cellvibrionales</taxon>
        <taxon>Microbulbiferaceae</taxon>
        <taxon>Microbulbifer</taxon>
    </lineage>
</organism>
<dbReference type="Proteomes" id="UP000464675">
    <property type="component" value="Chromosome"/>
</dbReference>
<reference evidence="1 4" key="2">
    <citation type="submission" date="2020-08" db="EMBL/GenBank/DDBJ databases">
        <title>Genomic Encyclopedia of Type Strains, Phase IV (KMG-IV): sequencing the most valuable type-strain genomes for metagenomic binning, comparative biology and taxonomic classification.</title>
        <authorList>
            <person name="Goeker M."/>
        </authorList>
    </citation>
    <scope>NUCLEOTIDE SEQUENCE [LARGE SCALE GENOMIC DNA]</scope>
    <source>
        <strain evidence="1 4">DSM 11525</strain>
    </source>
</reference>